<keyword evidence="1" id="KW-1133">Transmembrane helix</keyword>
<name>A0A816AZZ8_9BILA</name>
<keyword evidence="1" id="KW-0812">Transmembrane</keyword>
<dbReference type="InterPro" id="IPR001007">
    <property type="entry name" value="VWF_dom"/>
</dbReference>
<feature type="domain" description="VWFC" evidence="3">
    <location>
        <begin position="43"/>
        <end position="103"/>
    </location>
</feature>
<accession>A0A816AZZ8</accession>
<feature type="signal peptide" evidence="2">
    <location>
        <begin position="1"/>
        <end position="23"/>
    </location>
</feature>
<keyword evidence="1" id="KW-0472">Membrane</keyword>
<evidence type="ECO:0000256" key="1">
    <source>
        <dbReference type="SAM" id="Phobius"/>
    </source>
</evidence>
<evidence type="ECO:0000313" key="4">
    <source>
        <dbReference type="EMBL" id="CAF1603900.1"/>
    </source>
</evidence>
<organism evidence="4 5">
    <name type="scientific">Rotaria magnacalcarata</name>
    <dbReference type="NCBI Taxonomy" id="392030"/>
    <lineage>
        <taxon>Eukaryota</taxon>
        <taxon>Metazoa</taxon>
        <taxon>Spiralia</taxon>
        <taxon>Gnathifera</taxon>
        <taxon>Rotifera</taxon>
        <taxon>Eurotatoria</taxon>
        <taxon>Bdelloidea</taxon>
        <taxon>Philodinida</taxon>
        <taxon>Philodinidae</taxon>
        <taxon>Rotaria</taxon>
    </lineage>
</organism>
<evidence type="ECO:0000313" key="5">
    <source>
        <dbReference type="Proteomes" id="UP000663855"/>
    </source>
</evidence>
<reference evidence="4" key="1">
    <citation type="submission" date="2021-02" db="EMBL/GenBank/DDBJ databases">
        <authorList>
            <person name="Nowell W R."/>
        </authorList>
    </citation>
    <scope>NUCLEOTIDE SEQUENCE</scope>
</reference>
<sequence>MVDLRAIIFVAVLMALAIVVIQGDSEESNTSSSHSPLERAVWCRTRNNTYLALGGTYMQSMCTMCICTSSRIIRCARLECMPTYCVDNSAPIRKNGQCCTQCAYDQSYGNQTTCVSNGITYPHGALIKSVENKMNCWCQMGNIECRSHSIGPMQALDIFSDTATIYIVVMVVMIVLIVGLLLCCSCTLASYYYYQRYQRTMQQQYEEYVNSAGWQPLGDEEHNAADMSAEEKRIEAEKFQSTLGITEMVPPPYGVYNNSFVHADEQKQH</sequence>
<dbReference type="SUPFAM" id="SSF57603">
    <property type="entry name" value="FnI-like domain"/>
    <property type="match status" value="1"/>
</dbReference>
<dbReference type="AlphaFoldDB" id="A0A816AZZ8"/>
<feature type="transmembrane region" description="Helical" evidence="1">
    <location>
        <begin position="165"/>
        <end position="194"/>
    </location>
</feature>
<dbReference type="Pfam" id="PF23334">
    <property type="entry name" value="VWC2L_2nd"/>
    <property type="match status" value="1"/>
</dbReference>
<comment type="caution">
    <text evidence="4">The sequence shown here is derived from an EMBL/GenBank/DDBJ whole genome shotgun (WGS) entry which is preliminary data.</text>
</comment>
<keyword evidence="2" id="KW-0732">Signal</keyword>
<feature type="chain" id="PRO_5032833887" description="VWFC domain-containing protein" evidence="2">
    <location>
        <begin position="24"/>
        <end position="269"/>
    </location>
</feature>
<proteinExistence type="predicted"/>
<gene>
    <name evidence="4" type="ORF">CJN711_LOCUS35595</name>
</gene>
<dbReference type="Proteomes" id="UP000663855">
    <property type="component" value="Unassembled WGS sequence"/>
</dbReference>
<evidence type="ECO:0000259" key="3">
    <source>
        <dbReference type="PROSITE" id="PS50184"/>
    </source>
</evidence>
<protein>
    <recommendedName>
        <fullName evidence="3">VWFC domain-containing protein</fullName>
    </recommendedName>
</protein>
<dbReference type="PROSITE" id="PS50184">
    <property type="entry name" value="VWFC_2"/>
    <property type="match status" value="1"/>
</dbReference>
<evidence type="ECO:0000256" key="2">
    <source>
        <dbReference type="SAM" id="SignalP"/>
    </source>
</evidence>
<dbReference type="EMBL" id="CAJNOV010017215">
    <property type="protein sequence ID" value="CAF1603900.1"/>
    <property type="molecule type" value="Genomic_DNA"/>
</dbReference>